<comment type="caution">
    <text evidence="2">The sequence shown here is derived from an EMBL/GenBank/DDBJ whole genome shotgun (WGS) entry which is preliminary data.</text>
</comment>
<dbReference type="EMBL" id="ADLO01000114">
    <property type="protein sequence ID" value="KGF53271.1"/>
    <property type="molecule type" value="Genomic_DNA"/>
</dbReference>
<dbReference type="CDD" id="cd16408">
    <property type="entry name" value="ParB_N_like"/>
    <property type="match status" value="1"/>
</dbReference>
<dbReference type="Pfam" id="PF02195">
    <property type="entry name" value="ParB_N"/>
    <property type="match status" value="1"/>
</dbReference>
<dbReference type="GO" id="GO:0007059">
    <property type="term" value="P:chromosome segregation"/>
    <property type="evidence" value="ECO:0007669"/>
    <property type="project" value="TreeGrafter"/>
</dbReference>
<organism evidence="2 3">
    <name type="scientific">Flavonifractor plautii 1_3_50AFAA</name>
    <dbReference type="NCBI Taxonomy" id="742738"/>
    <lineage>
        <taxon>Bacteria</taxon>
        <taxon>Bacillati</taxon>
        <taxon>Bacillota</taxon>
        <taxon>Clostridia</taxon>
        <taxon>Eubacteriales</taxon>
        <taxon>Oscillospiraceae</taxon>
        <taxon>Flavonifractor</taxon>
    </lineage>
</organism>
<dbReference type="Gene3D" id="3.90.1530.10">
    <property type="entry name" value="Conserved hypothetical protein from pyrococcus furiosus pfu- 392566-001, ParB domain"/>
    <property type="match status" value="1"/>
</dbReference>
<dbReference type="PANTHER" id="PTHR33375">
    <property type="entry name" value="CHROMOSOME-PARTITIONING PROTEIN PARB-RELATED"/>
    <property type="match status" value="1"/>
</dbReference>
<dbReference type="PATRIC" id="fig|742738.3.peg.3891"/>
<dbReference type="GO" id="GO:0045881">
    <property type="term" value="P:positive regulation of sporulation resulting in formation of a cellular spore"/>
    <property type="evidence" value="ECO:0007669"/>
    <property type="project" value="TreeGrafter"/>
</dbReference>
<keyword evidence="3" id="KW-1185">Reference proteome</keyword>
<dbReference type="SUPFAM" id="SSF110849">
    <property type="entry name" value="ParB/Sulfiredoxin"/>
    <property type="match status" value="1"/>
</dbReference>
<name>A0A096B2V9_FLAPL</name>
<dbReference type="RefSeq" id="WP_044943182.1">
    <property type="nucleotide sequence ID" value="NZ_KN174167.1"/>
</dbReference>
<dbReference type="PANTHER" id="PTHR33375:SF1">
    <property type="entry name" value="CHROMOSOME-PARTITIONING PROTEIN PARB-RELATED"/>
    <property type="match status" value="1"/>
</dbReference>
<gene>
    <name evidence="2" type="ORF">HMPREF9460_03780</name>
</gene>
<sequence>MRVKDGQPKIQFQTFADMINFPVKPGEQPETSTSITEVLPLELLEGYPNHEEHFPLYTGARLSGMISSIQKHGVQTPILVWKTTDGRHIIISGHNRVNASKLAGLTTVSAVIRTDLTPKMAEDLFFEMNFQQRSLSDLRFSQRVLCVAAHYNVMKQQGRRTDLLVARVEDDDATSPDCQEKLHTDAKVAEEYELTRDKISKYCRLATLYRPLLLLLDESKKIGQLAAYEISFIENSTLQACIHQVISQHGATVSKGKAKLLREEFEQGKLDQQRILELLACEKPAKPDRGLVSVRLPRSCGKYFSEGASQKEISEIVEKALDFYFQSGRNTSSA</sequence>
<dbReference type="InterPro" id="IPR050336">
    <property type="entry name" value="Chromosome_partition/occlusion"/>
</dbReference>
<dbReference type="InterPro" id="IPR003115">
    <property type="entry name" value="ParB_N"/>
</dbReference>
<evidence type="ECO:0000259" key="1">
    <source>
        <dbReference type="SMART" id="SM00470"/>
    </source>
</evidence>
<dbReference type="GO" id="GO:0005694">
    <property type="term" value="C:chromosome"/>
    <property type="evidence" value="ECO:0007669"/>
    <property type="project" value="TreeGrafter"/>
</dbReference>
<accession>A0A096B2V9</accession>
<dbReference type="InterPro" id="IPR036086">
    <property type="entry name" value="ParB/Sulfiredoxin_sf"/>
</dbReference>
<dbReference type="eggNOG" id="COG1475">
    <property type="taxonomic scope" value="Bacteria"/>
</dbReference>
<feature type="domain" description="ParB-like N-terminal" evidence="1">
    <location>
        <begin position="37"/>
        <end position="130"/>
    </location>
</feature>
<dbReference type="HOGENOM" id="CLU_023853_5_0_9"/>
<dbReference type="AlphaFoldDB" id="A0A096B2V9"/>
<proteinExistence type="predicted"/>
<protein>
    <recommendedName>
        <fullName evidence="1">ParB-like N-terminal domain-containing protein</fullName>
    </recommendedName>
</protein>
<dbReference type="SMART" id="SM00470">
    <property type="entry name" value="ParB"/>
    <property type="match status" value="1"/>
</dbReference>
<evidence type="ECO:0000313" key="3">
    <source>
        <dbReference type="Proteomes" id="UP000029585"/>
    </source>
</evidence>
<evidence type="ECO:0000313" key="2">
    <source>
        <dbReference type="EMBL" id="KGF53271.1"/>
    </source>
</evidence>
<dbReference type="Proteomes" id="UP000029585">
    <property type="component" value="Unassembled WGS sequence"/>
</dbReference>
<reference evidence="2 3" key="1">
    <citation type="submission" date="2011-08" db="EMBL/GenBank/DDBJ databases">
        <title>The Genome Sequence of Clostridium orbiscindens 1_3_50AFAA.</title>
        <authorList>
            <consortium name="The Broad Institute Genome Sequencing Platform"/>
            <person name="Earl A."/>
            <person name="Ward D."/>
            <person name="Feldgarden M."/>
            <person name="Gevers D."/>
            <person name="Daigneault M."/>
            <person name="Strauss J."/>
            <person name="Allen-Vercoe E."/>
            <person name="Young S.K."/>
            <person name="Zeng Q."/>
            <person name="Gargeya S."/>
            <person name="Fitzgerald M."/>
            <person name="Haas B."/>
            <person name="Abouelleil A."/>
            <person name="Alvarado L."/>
            <person name="Arachchi H.M."/>
            <person name="Berlin A."/>
            <person name="Brown A."/>
            <person name="Chapman S.B."/>
            <person name="Chen Z."/>
            <person name="Dunbar C."/>
            <person name="Freedman E."/>
            <person name="Gearin G."/>
            <person name="Gellesch M."/>
            <person name="Goldberg J."/>
            <person name="Griggs A."/>
            <person name="Gujja S."/>
            <person name="Heiman D."/>
            <person name="Howarth C."/>
            <person name="Larson L."/>
            <person name="Lui A."/>
            <person name="MacDonald P.J.P."/>
            <person name="Montmayeur A."/>
            <person name="Murphy C."/>
            <person name="Neiman D."/>
            <person name="Pearson M."/>
            <person name="Priest M."/>
            <person name="Roberts A."/>
            <person name="Saif S."/>
            <person name="Shea T."/>
            <person name="Shenoy N."/>
            <person name="Sisk P."/>
            <person name="Stolte C."/>
            <person name="Sykes S."/>
            <person name="Wortman J."/>
            <person name="Nusbaum C."/>
            <person name="Birren B."/>
        </authorList>
    </citation>
    <scope>NUCLEOTIDE SEQUENCE [LARGE SCALE GENOMIC DNA]</scope>
    <source>
        <strain evidence="2 3">1_3_50AFAA</strain>
    </source>
</reference>